<dbReference type="CDD" id="cd07344">
    <property type="entry name" value="M48_yhfN_like"/>
    <property type="match status" value="1"/>
</dbReference>
<sequence length="271" mass="31625">MGKRKEEEKRLGIRYKEAEGPDSRGDTGKIPFDDGSICSYRIIKSDRRTMALQVTKAGEVFVRLPRRLPFRAGHELAQKNKDWIFAQVEKIRRASERKNAFHWTEGTSVLLYGNNRLLHIKPDNKKKAFCVQDTKEGLVVSGPMASYEEEALESAVKEAVKLWYRREARGYLEAKASSWSAVMNVGYGKIAVRDQATRWGSCSARGNLNFNWRLVLLPEELADYVVVHELAHRIQMNHSRAFWEIVEKELPDYRLRRRELKRYEGEIYQRY</sequence>
<dbReference type="EMBL" id="JPME01000004">
    <property type="protein sequence ID" value="KEZ91408.1"/>
    <property type="molecule type" value="Genomic_DNA"/>
</dbReference>
<dbReference type="Pfam" id="PF01863">
    <property type="entry name" value="YgjP-like"/>
    <property type="match status" value="1"/>
</dbReference>
<reference evidence="3 4" key="1">
    <citation type="submission" date="2014-07" db="EMBL/GenBank/DDBJ databases">
        <title>Draft genome of Clostridium celerecrescens 152B isolated from sediments associated with methane hydrate from Krishna Godavari basin.</title>
        <authorList>
            <person name="Honkalas V.S."/>
            <person name="Dabir A.P."/>
            <person name="Arora P."/>
            <person name="Dhakephalkar P.K."/>
        </authorList>
    </citation>
    <scope>NUCLEOTIDE SEQUENCE [LARGE SCALE GENOMIC DNA]</scope>
    <source>
        <strain evidence="3 4">152B</strain>
    </source>
</reference>
<dbReference type="InterPro" id="IPR053136">
    <property type="entry name" value="UTP_pyrophosphatase-like"/>
</dbReference>
<name>A0A084JR24_9FIRM</name>
<organism evidence="3 4">
    <name type="scientific">Lacrimispora celerecrescens</name>
    <dbReference type="NCBI Taxonomy" id="29354"/>
    <lineage>
        <taxon>Bacteria</taxon>
        <taxon>Bacillati</taxon>
        <taxon>Bacillota</taxon>
        <taxon>Clostridia</taxon>
        <taxon>Lachnospirales</taxon>
        <taxon>Lachnospiraceae</taxon>
        <taxon>Lacrimispora</taxon>
    </lineage>
</organism>
<dbReference type="AlphaFoldDB" id="A0A084JR24"/>
<evidence type="ECO:0000259" key="2">
    <source>
        <dbReference type="Pfam" id="PF01863"/>
    </source>
</evidence>
<feature type="region of interest" description="Disordered" evidence="1">
    <location>
        <begin position="1"/>
        <end position="28"/>
    </location>
</feature>
<dbReference type="PANTHER" id="PTHR30399:SF1">
    <property type="entry name" value="UTP PYROPHOSPHATASE"/>
    <property type="match status" value="1"/>
</dbReference>
<feature type="compositionally biased region" description="Basic and acidic residues" evidence="1">
    <location>
        <begin position="1"/>
        <end position="27"/>
    </location>
</feature>
<dbReference type="Gene3D" id="3.30.2010.10">
    <property type="entry name" value="Metalloproteases ('zincins'), catalytic domain"/>
    <property type="match status" value="1"/>
</dbReference>
<comment type="caution">
    <text evidence="3">The sequence shown here is derived from an EMBL/GenBank/DDBJ whole genome shotgun (WGS) entry which is preliminary data.</text>
</comment>
<feature type="domain" description="YgjP-like metallopeptidase" evidence="2">
    <location>
        <begin position="48"/>
        <end position="262"/>
    </location>
</feature>
<accession>A0A084JR24</accession>
<dbReference type="STRING" id="29354.IO98_03035"/>
<dbReference type="Proteomes" id="UP000028525">
    <property type="component" value="Unassembled WGS sequence"/>
</dbReference>
<gene>
    <name evidence="3" type="ORF">IO98_03035</name>
</gene>
<dbReference type="InterPro" id="IPR002725">
    <property type="entry name" value="YgjP-like_metallopeptidase"/>
</dbReference>
<keyword evidence="4" id="KW-1185">Reference proteome</keyword>
<evidence type="ECO:0000256" key="1">
    <source>
        <dbReference type="SAM" id="MobiDB-lite"/>
    </source>
</evidence>
<dbReference type="PANTHER" id="PTHR30399">
    <property type="entry name" value="UNCHARACTERIZED PROTEIN YGJP"/>
    <property type="match status" value="1"/>
</dbReference>
<proteinExistence type="predicted"/>
<evidence type="ECO:0000313" key="4">
    <source>
        <dbReference type="Proteomes" id="UP000028525"/>
    </source>
</evidence>
<evidence type="ECO:0000313" key="3">
    <source>
        <dbReference type="EMBL" id="KEZ91408.1"/>
    </source>
</evidence>
<protein>
    <submittedName>
        <fullName evidence="3">Peptidase</fullName>
    </submittedName>
</protein>